<dbReference type="AlphaFoldDB" id="A0A8T8E3B9"/>
<protein>
    <submittedName>
        <fullName evidence="1">Geranylgeranyl reductase family protein</fullName>
    </submittedName>
</protein>
<name>A0A8T8E3B9_9EURY</name>
<evidence type="ECO:0000313" key="2">
    <source>
        <dbReference type="Proteomes" id="UP000637819"/>
    </source>
</evidence>
<evidence type="ECO:0000313" key="1">
    <source>
        <dbReference type="EMBL" id="QRV16354.1"/>
    </source>
</evidence>
<dbReference type="InterPro" id="IPR050407">
    <property type="entry name" value="Geranylgeranyl_reductase"/>
</dbReference>
<dbReference type="KEGG" id="hsal:JMJ58_05545"/>
<dbReference type="NCBIfam" id="TIGR02032">
    <property type="entry name" value="GG-red-SF"/>
    <property type="match status" value="1"/>
</dbReference>
<dbReference type="Pfam" id="PF12831">
    <property type="entry name" value="FAD_oxidored"/>
    <property type="match status" value="1"/>
</dbReference>
<dbReference type="Gene3D" id="3.50.50.60">
    <property type="entry name" value="FAD/NAD(P)-binding domain"/>
    <property type="match status" value="1"/>
</dbReference>
<keyword evidence="2" id="KW-1185">Reference proteome</keyword>
<dbReference type="PRINTS" id="PR00411">
    <property type="entry name" value="PNDRDTASEI"/>
</dbReference>
<sequence length="460" mass="50437">MVESSTHRRADLVVVGGGTAGTFAAATAADAGLDVVVLERKSESEAGRIACGDAIKGTSAFPDVIDVDYLKDASFTNRNIRRAVFRNPHHEQELEVEFGERGAVVDRKRYGEILLEEAQRLGATIEYDTVVVDVCQEGARITGVRAKRNGEQIVYESPITVDAAGALSILQDRADFSGTTFDTDVRYSQFCSAYREIIEVPEPVDWDDAVVFKPTDELGYLWYFPRSETEINVGLGFQMTEEPMKLVDALRRDLRRQPMFENATVKNKLGAALPTRRPYDSAVAPGYLAVGDAAAHVNPVTGGGIGSAANAGHWAANAAIEAISTGDPSERALWQYNRDVMTDFGKRFAVIDLYNVWGTAYDTETLSGIVASLPAQQLADAVGGSGTPSMGLGLKLKTLRSTFGYWSELRELYRVRDLATELADHYASYPETPAAFERWQTGRDAIMDEFHSICDAERKY</sequence>
<organism evidence="1 2">
    <name type="scientific">Haloterrigena salifodinae</name>
    <dbReference type="NCBI Taxonomy" id="2675099"/>
    <lineage>
        <taxon>Archaea</taxon>
        <taxon>Methanobacteriati</taxon>
        <taxon>Methanobacteriota</taxon>
        <taxon>Stenosarchaea group</taxon>
        <taxon>Halobacteria</taxon>
        <taxon>Halobacteriales</taxon>
        <taxon>Natrialbaceae</taxon>
        <taxon>Haloterrigena</taxon>
    </lineage>
</organism>
<dbReference type="PANTHER" id="PTHR42685">
    <property type="entry name" value="GERANYLGERANYL DIPHOSPHATE REDUCTASE"/>
    <property type="match status" value="1"/>
</dbReference>
<dbReference type="PANTHER" id="PTHR42685:SF18">
    <property type="entry name" value="DIGERANYLGERANYLGLYCEROPHOSPHOLIPID REDUCTASE"/>
    <property type="match status" value="1"/>
</dbReference>
<dbReference type="Proteomes" id="UP000637819">
    <property type="component" value="Chromosome"/>
</dbReference>
<dbReference type="GO" id="GO:0016628">
    <property type="term" value="F:oxidoreductase activity, acting on the CH-CH group of donors, NAD or NADP as acceptor"/>
    <property type="evidence" value="ECO:0007669"/>
    <property type="project" value="InterPro"/>
</dbReference>
<dbReference type="RefSeq" id="WP_204748657.1">
    <property type="nucleotide sequence ID" value="NZ_CP069188.1"/>
</dbReference>
<gene>
    <name evidence="1" type="ORF">JMJ58_05545</name>
</gene>
<proteinExistence type="predicted"/>
<accession>A0A8T8E3B9</accession>
<reference evidence="1 2" key="1">
    <citation type="submission" date="2021-01" db="EMBL/GenBank/DDBJ databases">
        <title>Genome Sequence and Methylation Pattern of Haloterrigena salifodinae BOL5-1, An Extremely Halophilic Archaeon from a Bolivian Salt Mine.</title>
        <authorList>
            <person name="DasSarma P."/>
            <person name="Anton B.P."/>
            <person name="DasSarma S.L."/>
            <person name="von Ehrenheim H.A.L."/>
            <person name="Martinez F.L."/>
            <person name="Guzman D."/>
            <person name="Roberts R.J."/>
            <person name="DasSarma S."/>
        </authorList>
    </citation>
    <scope>NUCLEOTIDE SEQUENCE [LARGE SCALE GENOMIC DNA]</scope>
    <source>
        <strain evidence="1 2">BOL5-1</strain>
    </source>
</reference>
<dbReference type="OrthoDB" id="192187at2157"/>
<dbReference type="InterPro" id="IPR011777">
    <property type="entry name" value="Geranylgeranyl_Rdtase_fam"/>
</dbReference>
<dbReference type="SUPFAM" id="SSF51905">
    <property type="entry name" value="FAD/NAD(P)-binding domain"/>
    <property type="match status" value="1"/>
</dbReference>
<dbReference type="InterPro" id="IPR036188">
    <property type="entry name" value="FAD/NAD-bd_sf"/>
</dbReference>
<dbReference type="GeneID" id="62874567"/>
<dbReference type="EMBL" id="CP069188">
    <property type="protein sequence ID" value="QRV16354.1"/>
    <property type="molecule type" value="Genomic_DNA"/>
</dbReference>